<reference evidence="2 3" key="1">
    <citation type="submission" date="2017-12" db="EMBL/GenBank/DDBJ databases">
        <title>Sequencing, de novo assembly and annotation of complete genome of a new Thraustochytrid species, strain FCC1311.</title>
        <authorList>
            <person name="Sedici K."/>
            <person name="Godart F."/>
            <person name="Aiese Cigliano R."/>
            <person name="Sanseverino W."/>
            <person name="Barakat M."/>
            <person name="Ortet P."/>
            <person name="Marechal E."/>
            <person name="Cagnac O."/>
            <person name="Amato A."/>
        </authorList>
    </citation>
    <scope>NUCLEOTIDE SEQUENCE [LARGE SCALE GENOMIC DNA]</scope>
</reference>
<evidence type="ECO:0000256" key="1">
    <source>
        <dbReference type="SAM" id="Phobius"/>
    </source>
</evidence>
<keyword evidence="1" id="KW-0472">Membrane</keyword>
<dbReference type="InParanoid" id="A0A2R5GLK7"/>
<feature type="transmembrane region" description="Helical" evidence="1">
    <location>
        <begin position="82"/>
        <end position="99"/>
    </location>
</feature>
<name>A0A2R5GLK7_9STRA</name>
<protein>
    <submittedName>
        <fullName evidence="2">Uncharacterized protein</fullName>
    </submittedName>
</protein>
<feature type="transmembrane region" description="Helical" evidence="1">
    <location>
        <begin position="145"/>
        <end position="165"/>
    </location>
</feature>
<feature type="transmembrane region" description="Helical" evidence="1">
    <location>
        <begin position="20"/>
        <end position="41"/>
    </location>
</feature>
<gene>
    <name evidence="2" type="ORF">FCC1311_079852</name>
</gene>
<organism evidence="2 3">
    <name type="scientific">Hondaea fermentalgiana</name>
    <dbReference type="NCBI Taxonomy" id="2315210"/>
    <lineage>
        <taxon>Eukaryota</taxon>
        <taxon>Sar</taxon>
        <taxon>Stramenopiles</taxon>
        <taxon>Bigyra</taxon>
        <taxon>Labyrinthulomycetes</taxon>
        <taxon>Thraustochytrida</taxon>
        <taxon>Thraustochytriidae</taxon>
        <taxon>Hondaea</taxon>
    </lineage>
</organism>
<dbReference type="Proteomes" id="UP000241890">
    <property type="component" value="Unassembled WGS sequence"/>
</dbReference>
<accession>A0A2R5GLK7</accession>
<dbReference type="AlphaFoldDB" id="A0A2R5GLK7"/>
<dbReference type="InterPro" id="IPR058965">
    <property type="entry name" value="SOI/HabA-like"/>
</dbReference>
<keyword evidence="1" id="KW-0812">Transmembrane</keyword>
<dbReference type="OrthoDB" id="10601633at2759"/>
<keyword evidence="1" id="KW-1133">Transmembrane helix</keyword>
<evidence type="ECO:0000313" key="3">
    <source>
        <dbReference type="Proteomes" id="UP000241890"/>
    </source>
</evidence>
<proteinExistence type="predicted"/>
<evidence type="ECO:0000313" key="2">
    <source>
        <dbReference type="EMBL" id="GBG31760.1"/>
    </source>
</evidence>
<sequence>MADPKSREETLQECQRRTVYHGAANFAIGLLAGIPYTLVVFRDHATEWAPSVQESIEKSGLMALARKSTGTERAWKMAHLEGLLNGMSMLLVASIMPVLRSLSAKELRELTVTMMLTGYGNSVAAALCAQMSVRGLASGGSVANRVANAGFTVAVVTIVRALFLIMKGTR</sequence>
<dbReference type="Pfam" id="PF26512">
    <property type="entry name" value="SOI"/>
    <property type="match status" value="1"/>
</dbReference>
<feature type="transmembrane region" description="Helical" evidence="1">
    <location>
        <begin position="111"/>
        <end position="133"/>
    </location>
</feature>
<keyword evidence="3" id="KW-1185">Reference proteome</keyword>
<dbReference type="EMBL" id="BEYU01000106">
    <property type="protein sequence ID" value="GBG31760.1"/>
    <property type="molecule type" value="Genomic_DNA"/>
</dbReference>
<comment type="caution">
    <text evidence="2">The sequence shown here is derived from an EMBL/GenBank/DDBJ whole genome shotgun (WGS) entry which is preliminary data.</text>
</comment>